<comment type="catalytic activity">
    <reaction evidence="8">
        <text>precorrin-2 + NAD(+) = sirohydrochlorin + NADH + 2 H(+)</text>
        <dbReference type="Rhea" id="RHEA:15613"/>
        <dbReference type="ChEBI" id="CHEBI:15378"/>
        <dbReference type="ChEBI" id="CHEBI:57540"/>
        <dbReference type="ChEBI" id="CHEBI:57945"/>
        <dbReference type="ChEBI" id="CHEBI:58351"/>
        <dbReference type="ChEBI" id="CHEBI:58827"/>
        <dbReference type="EC" id="1.3.1.76"/>
    </reaction>
</comment>
<dbReference type="GO" id="GO:0043115">
    <property type="term" value="F:precorrin-2 dehydrogenase activity"/>
    <property type="evidence" value="ECO:0007669"/>
    <property type="project" value="UniProtKB-EC"/>
</dbReference>
<dbReference type="Pfam" id="PF02571">
    <property type="entry name" value="CbiJ"/>
    <property type="match status" value="1"/>
</dbReference>
<evidence type="ECO:0000256" key="8">
    <source>
        <dbReference type="ARBA" id="ARBA00047561"/>
    </source>
</evidence>
<keyword evidence="7" id="KW-0627">Porphyrin biosynthesis</keyword>
<comment type="caution">
    <text evidence="9">The sequence shown here is derived from an EMBL/GenBank/DDBJ whole genome shotgun (WGS) entry which is preliminary data.</text>
</comment>
<keyword evidence="10" id="KW-1185">Reference proteome</keyword>
<dbReference type="InterPro" id="IPR003723">
    <property type="entry name" value="Precorrin-6x_reduct"/>
</dbReference>
<evidence type="ECO:0000256" key="5">
    <source>
        <dbReference type="ARBA" id="ARBA00023002"/>
    </source>
</evidence>
<dbReference type="GO" id="GO:0019354">
    <property type="term" value="P:siroheme biosynthetic process"/>
    <property type="evidence" value="ECO:0007669"/>
    <property type="project" value="InterPro"/>
</dbReference>
<comment type="pathway">
    <text evidence="1">Cofactor biosynthesis; adenosylcobalamin biosynthesis.</text>
</comment>
<evidence type="ECO:0000256" key="4">
    <source>
        <dbReference type="ARBA" id="ARBA00022573"/>
    </source>
</evidence>
<dbReference type="AlphaFoldDB" id="A0A926DQG5"/>
<evidence type="ECO:0000256" key="7">
    <source>
        <dbReference type="ARBA" id="ARBA00023244"/>
    </source>
</evidence>
<dbReference type="PROSITE" id="PS51014">
    <property type="entry name" value="COBK_CBIJ"/>
    <property type="match status" value="1"/>
</dbReference>
<keyword evidence="6" id="KW-0520">NAD</keyword>
<dbReference type="Pfam" id="PF13241">
    <property type="entry name" value="NAD_binding_7"/>
    <property type="match status" value="1"/>
</dbReference>
<dbReference type="EC" id="1.3.1.76" evidence="3"/>
<accession>A0A926DQG5</accession>
<gene>
    <name evidence="9" type="primary">cobK</name>
    <name evidence="9" type="ORF">H8730_00995</name>
</gene>
<keyword evidence="5 9" id="KW-0560">Oxidoreductase</keyword>
<evidence type="ECO:0000256" key="2">
    <source>
        <dbReference type="ARBA" id="ARBA00005010"/>
    </source>
</evidence>
<evidence type="ECO:0000313" key="10">
    <source>
        <dbReference type="Proteomes" id="UP000657006"/>
    </source>
</evidence>
<keyword evidence="4" id="KW-0169">Cobalamin biosynthesis</keyword>
<dbReference type="Proteomes" id="UP000657006">
    <property type="component" value="Unassembled WGS sequence"/>
</dbReference>
<dbReference type="PANTHER" id="PTHR36925:SF1">
    <property type="entry name" value="COBALT-PRECORRIN-6A REDUCTASE"/>
    <property type="match status" value="1"/>
</dbReference>
<dbReference type="InterPro" id="IPR006367">
    <property type="entry name" value="Sirohaem_synthase_N"/>
</dbReference>
<organism evidence="9 10">
    <name type="scientific">Bianquea renquensis</name>
    <dbReference type="NCBI Taxonomy" id="2763661"/>
    <lineage>
        <taxon>Bacteria</taxon>
        <taxon>Bacillati</taxon>
        <taxon>Bacillota</taxon>
        <taxon>Clostridia</taxon>
        <taxon>Eubacteriales</taxon>
        <taxon>Bianqueaceae</taxon>
        <taxon>Bianquea</taxon>
    </lineage>
</organism>
<evidence type="ECO:0000256" key="6">
    <source>
        <dbReference type="ARBA" id="ARBA00023027"/>
    </source>
</evidence>
<dbReference type="InterPro" id="IPR036291">
    <property type="entry name" value="NAD(P)-bd_dom_sf"/>
</dbReference>
<dbReference type="NCBIfam" id="TIGR01470">
    <property type="entry name" value="cysG_Nterm"/>
    <property type="match status" value="1"/>
</dbReference>
<dbReference type="NCBIfam" id="TIGR00715">
    <property type="entry name" value="precor6x_red"/>
    <property type="match status" value="1"/>
</dbReference>
<name>A0A926DQG5_9FIRM</name>
<protein>
    <recommendedName>
        <fullName evidence="3">precorrin-2 dehydrogenase</fullName>
        <ecNumber evidence="3">1.3.1.76</ecNumber>
    </recommendedName>
</protein>
<comment type="pathway">
    <text evidence="2">Porphyrin-containing compound metabolism; siroheme biosynthesis; sirohydrochlorin from precorrin-2: step 1/1.</text>
</comment>
<evidence type="ECO:0000256" key="1">
    <source>
        <dbReference type="ARBA" id="ARBA00004953"/>
    </source>
</evidence>
<dbReference type="PANTHER" id="PTHR36925">
    <property type="entry name" value="COBALT-PRECORRIN-6A REDUCTASE"/>
    <property type="match status" value="1"/>
</dbReference>
<dbReference type="RefSeq" id="WP_249289157.1">
    <property type="nucleotide sequence ID" value="NZ_JACRSQ010000001.1"/>
</dbReference>
<dbReference type="GO" id="GO:0016994">
    <property type="term" value="F:precorrin-6A reductase activity"/>
    <property type="evidence" value="ECO:0007669"/>
    <property type="project" value="InterPro"/>
</dbReference>
<dbReference type="Gene3D" id="3.40.50.720">
    <property type="entry name" value="NAD(P)-binding Rossmann-like Domain"/>
    <property type="match status" value="1"/>
</dbReference>
<evidence type="ECO:0000256" key="3">
    <source>
        <dbReference type="ARBA" id="ARBA00012400"/>
    </source>
</evidence>
<reference evidence="9" key="1">
    <citation type="submission" date="2020-08" db="EMBL/GenBank/DDBJ databases">
        <title>Genome public.</title>
        <authorList>
            <person name="Liu C."/>
            <person name="Sun Q."/>
        </authorList>
    </citation>
    <scope>NUCLEOTIDE SEQUENCE</scope>
    <source>
        <strain evidence="9">NSJ-32</strain>
    </source>
</reference>
<dbReference type="SUPFAM" id="SSF51735">
    <property type="entry name" value="NAD(P)-binding Rossmann-fold domains"/>
    <property type="match status" value="1"/>
</dbReference>
<dbReference type="GO" id="GO:0009236">
    <property type="term" value="P:cobalamin biosynthetic process"/>
    <property type="evidence" value="ECO:0007669"/>
    <property type="project" value="UniProtKB-KW"/>
</dbReference>
<proteinExistence type="predicted"/>
<dbReference type="EMBL" id="JACRSQ010000001">
    <property type="protein sequence ID" value="MBC8542126.1"/>
    <property type="molecule type" value="Genomic_DNA"/>
</dbReference>
<evidence type="ECO:0000313" key="9">
    <source>
        <dbReference type="EMBL" id="MBC8542126.1"/>
    </source>
</evidence>
<sequence length="414" mass="45481">MCKLLLFAGTTEGRLLYERLSARGIEMDISVATEYGKELVEPLGGRIYAGRMSEEEMESAIRAGGYKAVIDATHPYADIVTKNIQRACRETETLYIRLLRKESRSFGHLVSCQNIGEAVEYLQSHSGNVLSTIGSKQVSELKALPGYQDRVFARVLPLPEAINACLAAGFSAKNIICMQGPFSQELNTAMLRQYDCRYLLTKNSGDAGGFEEKLRAAEEAGATVLVIERPIEEEGLSLEETEEKLLDLCGWKPAPSKKTHFPLYVSLTGRKIVVAGGGTIAQRRVSTLCRFTGAITVIAPALTEELHRREQAGEIRWEPRKFVASDLDGCFLAIAATDDRAVNAEVGRLAREQGIWVSVADAKEECTLFFPAIVETEQEVIGIVGSGNSHHRVSALAKRLREVVEDEDSSGKPR</sequence>